<feature type="domain" description="HTH marR-type" evidence="1">
    <location>
        <begin position="1"/>
        <end position="111"/>
    </location>
</feature>
<dbReference type="Pfam" id="PF01047">
    <property type="entry name" value="MarR"/>
    <property type="match status" value="1"/>
</dbReference>
<reference evidence="2" key="1">
    <citation type="submission" date="2022-11" db="EMBL/GenBank/DDBJ databases">
        <title>Hoeflea poritis sp. nov., isolated from scleractinian coral Porites lutea.</title>
        <authorList>
            <person name="Zhang G."/>
            <person name="Wei Q."/>
            <person name="Cai L."/>
        </authorList>
    </citation>
    <scope>NUCLEOTIDE SEQUENCE</scope>
    <source>
        <strain evidence="2">E7-10</strain>
    </source>
</reference>
<dbReference type="SMART" id="SM00347">
    <property type="entry name" value="HTH_MARR"/>
    <property type="match status" value="1"/>
</dbReference>
<dbReference type="Gene3D" id="1.10.10.10">
    <property type="entry name" value="Winged helix-like DNA-binding domain superfamily/Winged helix DNA-binding domain"/>
    <property type="match status" value="1"/>
</dbReference>
<evidence type="ECO:0000313" key="3">
    <source>
        <dbReference type="Proteomes" id="UP001148313"/>
    </source>
</evidence>
<dbReference type="InterPro" id="IPR036388">
    <property type="entry name" value="WH-like_DNA-bd_sf"/>
</dbReference>
<accession>A0ABT4VX37</accession>
<dbReference type="InterPro" id="IPR036390">
    <property type="entry name" value="WH_DNA-bd_sf"/>
</dbReference>
<gene>
    <name evidence="2" type="ORF">OOZ53_24670</name>
</gene>
<dbReference type="SUPFAM" id="SSF46785">
    <property type="entry name" value="Winged helix' DNA-binding domain"/>
    <property type="match status" value="1"/>
</dbReference>
<dbReference type="PROSITE" id="PS50995">
    <property type="entry name" value="HTH_MARR_2"/>
    <property type="match status" value="1"/>
</dbReference>
<dbReference type="InterPro" id="IPR000835">
    <property type="entry name" value="HTH_MarR-typ"/>
</dbReference>
<comment type="caution">
    <text evidence="2">The sequence shown here is derived from an EMBL/GenBank/DDBJ whole genome shotgun (WGS) entry which is preliminary data.</text>
</comment>
<dbReference type="Proteomes" id="UP001148313">
    <property type="component" value="Unassembled WGS sequence"/>
</dbReference>
<protein>
    <submittedName>
        <fullName evidence="2">MarR family transcriptional regulator</fullName>
    </submittedName>
</protein>
<dbReference type="PANTHER" id="PTHR33164">
    <property type="entry name" value="TRANSCRIPTIONAL REGULATOR, MARR FAMILY"/>
    <property type="match status" value="1"/>
</dbReference>
<dbReference type="RefSeq" id="WP_271092441.1">
    <property type="nucleotide sequence ID" value="NZ_JAPJZH010000025.1"/>
</dbReference>
<dbReference type="PANTHER" id="PTHR33164:SF43">
    <property type="entry name" value="HTH-TYPE TRANSCRIPTIONAL REPRESSOR YETL"/>
    <property type="match status" value="1"/>
</dbReference>
<dbReference type="InterPro" id="IPR039422">
    <property type="entry name" value="MarR/SlyA-like"/>
</dbReference>
<name>A0ABT4VX37_9HYPH</name>
<evidence type="ECO:0000259" key="1">
    <source>
        <dbReference type="PROSITE" id="PS50995"/>
    </source>
</evidence>
<organism evidence="2 3">
    <name type="scientific">Hoeflea poritis</name>
    <dbReference type="NCBI Taxonomy" id="2993659"/>
    <lineage>
        <taxon>Bacteria</taxon>
        <taxon>Pseudomonadati</taxon>
        <taxon>Pseudomonadota</taxon>
        <taxon>Alphaproteobacteria</taxon>
        <taxon>Hyphomicrobiales</taxon>
        <taxon>Rhizobiaceae</taxon>
        <taxon>Hoeflea</taxon>
    </lineage>
</organism>
<proteinExistence type="predicted"/>
<keyword evidence="3" id="KW-1185">Reference proteome</keyword>
<dbReference type="EMBL" id="JAPJZH010000025">
    <property type="protein sequence ID" value="MDA4848573.1"/>
    <property type="molecule type" value="Genomic_DNA"/>
</dbReference>
<sequence>MKLQNISRSRWRMLVWLSEHQPYSIKDLTKRLMLKQPTVTRLVDMAVDDGLIDKSNDARDGRQAVVTLTPAGEALVAELEGRARTMNDRLIERLGRKRASEFARQLRDVIACFEDDY</sequence>
<evidence type="ECO:0000313" key="2">
    <source>
        <dbReference type="EMBL" id="MDA4848573.1"/>
    </source>
</evidence>
<dbReference type="PRINTS" id="PR00598">
    <property type="entry name" value="HTHMARR"/>
</dbReference>